<dbReference type="PROSITE" id="PS00678">
    <property type="entry name" value="WD_REPEATS_1"/>
    <property type="match status" value="1"/>
</dbReference>
<protein>
    <recommendedName>
        <fullName evidence="4">ASTRA-associated protein 1</fullName>
    </recommendedName>
</protein>
<dbReference type="SMART" id="SM00320">
    <property type="entry name" value="WD40"/>
    <property type="match status" value="3"/>
</dbReference>
<comment type="similarity">
    <text evidence="3">Belongs to the WD repeat ASA1 family.</text>
</comment>
<evidence type="ECO:0000256" key="2">
    <source>
        <dbReference type="ARBA" id="ARBA00022737"/>
    </source>
</evidence>
<gene>
    <name evidence="5" type="ORF">EW146_g4481</name>
</gene>
<dbReference type="Gene3D" id="2.130.10.10">
    <property type="entry name" value="YVTN repeat-like/Quinoprotein amine dehydrogenase"/>
    <property type="match status" value="1"/>
</dbReference>
<dbReference type="InterPro" id="IPR015943">
    <property type="entry name" value="WD40/YVTN_repeat-like_dom_sf"/>
</dbReference>
<accession>A0A4S4LVK2</accession>
<comment type="caution">
    <text evidence="5">The sequence shown here is derived from an EMBL/GenBank/DDBJ whole genome shotgun (WGS) entry which is preliminary data.</text>
</comment>
<dbReference type="EMBL" id="SGPL01000174">
    <property type="protein sequence ID" value="THH16107.1"/>
    <property type="molecule type" value="Genomic_DNA"/>
</dbReference>
<sequence>MKADIWVLPSRERLHAAIGKGQLDVPIMPGTDGRGVKNATGIIMSMHLMPEGTSSEPSSSHSESRFKRLRLLASYENGSVAMWQYRADKERSVEGIGWARCWTAKLHVESVMAMAVSIKYDFALSVSADHIIVRYDLAALNIDANSVSTSCSAHRTKHPGNGSIVLRDDGRVCAVGGWDGKIRLYSTKTLKPLGTLVYHKDNAQALAWARPADQSLKEEIKGQQTDLEFDSDDEMTAAEKERRERWLVSGGKDGRVAIWELMDFGGKR</sequence>
<dbReference type="PANTHER" id="PTHR19854">
    <property type="entry name" value="TRANSDUCIN BETA-LIKE 3"/>
    <property type="match status" value="1"/>
</dbReference>
<keyword evidence="2" id="KW-0677">Repeat</keyword>
<keyword evidence="1" id="KW-0853">WD repeat</keyword>
<dbReference type="Pfam" id="PF00400">
    <property type="entry name" value="WD40"/>
    <property type="match status" value="2"/>
</dbReference>
<evidence type="ECO:0000256" key="4">
    <source>
        <dbReference type="ARBA" id="ARBA00040563"/>
    </source>
</evidence>
<dbReference type="InterPro" id="IPR036322">
    <property type="entry name" value="WD40_repeat_dom_sf"/>
</dbReference>
<dbReference type="Proteomes" id="UP000310158">
    <property type="component" value="Unassembled WGS sequence"/>
</dbReference>
<organism evidence="5 6">
    <name type="scientific">Bondarzewia mesenterica</name>
    <dbReference type="NCBI Taxonomy" id="1095465"/>
    <lineage>
        <taxon>Eukaryota</taxon>
        <taxon>Fungi</taxon>
        <taxon>Dikarya</taxon>
        <taxon>Basidiomycota</taxon>
        <taxon>Agaricomycotina</taxon>
        <taxon>Agaricomycetes</taxon>
        <taxon>Russulales</taxon>
        <taxon>Bondarzewiaceae</taxon>
        <taxon>Bondarzewia</taxon>
    </lineage>
</organism>
<reference evidence="5 6" key="1">
    <citation type="submission" date="2019-02" db="EMBL/GenBank/DDBJ databases">
        <title>Genome sequencing of the rare red list fungi Bondarzewia mesenterica.</title>
        <authorList>
            <person name="Buettner E."/>
            <person name="Kellner H."/>
        </authorList>
    </citation>
    <scope>NUCLEOTIDE SEQUENCE [LARGE SCALE GENOMIC DNA]</scope>
    <source>
        <strain evidence="5 6">DSM 108281</strain>
    </source>
</reference>
<dbReference type="AlphaFoldDB" id="A0A4S4LVK2"/>
<dbReference type="SUPFAM" id="SSF50978">
    <property type="entry name" value="WD40 repeat-like"/>
    <property type="match status" value="1"/>
</dbReference>
<evidence type="ECO:0000313" key="5">
    <source>
        <dbReference type="EMBL" id="THH16107.1"/>
    </source>
</evidence>
<keyword evidence="6" id="KW-1185">Reference proteome</keyword>
<evidence type="ECO:0000313" key="6">
    <source>
        <dbReference type="Proteomes" id="UP000310158"/>
    </source>
</evidence>
<dbReference type="InterPro" id="IPR001680">
    <property type="entry name" value="WD40_rpt"/>
</dbReference>
<dbReference type="InterPro" id="IPR019775">
    <property type="entry name" value="WD40_repeat_CS"/>
</dbReference>
<dbReference type="PANTHER" id="PTHR19854:SF1">
    <property type="entry name" value="GUANINE NUCLEOTIDE-BINDING PROTEIN SUBUNIT BETA-LIKE PROTEIN 1"/>
    <property type="match status" value="1"/>
</dbReference>
<proteinExistence type="inferred from homology"/>
<name>A0A4S4LVK2_9AGAM</name>
<evidence type="ECO:0000256" key="1">
    <source>
        <dbReference type="ARBA" id="ARBA00022574"/>
    </source>
</evidence>
<evidence type="ECO:0000256" key="3">
    <source>
        <dbReference type="ARBA" id="ARBA00037931"/>
    </source>
</evidence>
<dbReference type="OrthoDB" id="7668193at2759"/>